<keyword evidence="7" id="KW-1185">Reference proteome</keyword>
<feature type="domain" description="4Fe-4S ferredoxin-type" evidence="5">
    <location>
        <begin position="47"/>
        <end position="80"/>
    </location>
</feature>
<evidence type="ECO:0000256" key="3">
    <source>
        <dbReference type="ARBA" id="ARBA00023004"/>
    </source>
</evidence>
<dbReference type="PROSITE" id="PS51379">
    <property type="entry name" value="4FE4S_FER_2"/>
    <property type="match status" value="3"/>
</dbReference>
<evidence type="ECO:0000256" key="4">
    <source>
        <dbReference type="ARBA" id="ARBA00023014"/>
    </source>
</evidence>
<feature type="domain" description="4Fe-4S ferredoxin-type" evidence="5">
    <location>
        <begin position="3"/>
        <end position="34"/>
    </location>
</feature>
<evidence type="ECO:0000259" key="5">
    <source>
        <dbReference type="PROSITE" id="PS51379"/>
    </source>
</evidence>
<keyword evidence="1" id="KW-0004">4Fe-4S</keyword>
<dbReference type="Gene3D" id="3.30.70.20">
    <property type="match status" value="2"/>
</dbReference>
<evidence type="ECO:0000313" key="7">
    <source>
        <dbReference type="Proteomes" id="UP000786183"/>
    </source>
</evidence>
<dbReference type="InterPro" id="IPR017900">
    <property type="entry name" value="4Fe4S_Fe_S_CS"/>
</dbReference>
<dbReference type="SUPFAM" id="SSF54862">
    <property type="entry name" value="4Fe-4S ferredoxins"/>
    <property type="match status" value="1"/>
</dbReference>
<evidence type="ECO:0000256" key="2">
    <source>
        <dbReference type="ARBA" id="ARBA00022723"/>
    </source>
</evidence>
<protein>
    <submittedName>
        <fullName evidence="6">4Fe-4S dicluster domain-containing protein</fullName>
    </submittedName>
</protein>
<dbReference type="InterPro" id="IPR050954">
    <property type="entry name" value="ET_IronSulfur_Cluster-Binding"/>
</dbReference>
<dbReference type="InterPro" id="IPR017896">
    <property type="entry name" value="4Fe4S_Fe-S-bd"/>
</dbReference>
<keyword evidence="2" id="KW-0479">Metal-binding</keyword>
<feature type="domain" description="4Fe-4S ferredoxin-type" evidence="5">
    <location>
        <begin position="81"/>
        <end position="110"/>
    </location>
</feature>
<keyword evidence="4" id="KW-0411">Iron-sulfur</keyword>
<dbReference type="PANTHER" id="PTHR43177">
    <property type="entry name" value="PROTEIN NRFC"/>
    <property type="match status" value="1"/>
</dbReference>
<dbReference type="EMBL" id="JACGBB010000028">
    <property type="protein sequence ID" value="MBZ7988072.1"/>
    <property type="molecule type" value="Genomic_DNA"/>
</dbReference>
<keyword evidence="3" id="KW-0408">Iron</keyword>
<evidence type="ECO:0000256" key="1">
    <source>
        <dbReference type="ARBA" id="ARBA00022485"/>
    </source>
</evidence>
<name>A0ABS7WUR0_9BACT</name>
<dbReference type="RefSeq" id="WP_172234060.1">
    <property type="nucleotide sequence ID" value="NZ_CP035946.1"/>
</dbReference>
<reference evidence="6 7" key="1">
    <citation type="submission" date="2020-07" db="EMBL/GenBank/DDBJ databases">
        <title>Transfer of Campylobacter canadensis to the novel genus Avispirillum gen. nov., that also includes two novel species recovered from migratory waterfowl: Avispirillum anseris sp. nov. and Avispirillum brantae sp. nov.</title>
        <authorList>
            <person name="Miller W.G."/>
            <person name="Chapman M.H."/>
            <person name="Yee E."/>
            <person name="Inglis G.D."/>
        </authorList>
    </citation>
    <scope>NUCLEOTIDE SEQUENCE [LARGE SCALE GENOMIC DNA]</scope>
    <source>
        <strain evidence="6 7">L283</strain>
    </source>
</reference>
<dbReference type="Proteomes" id="UP000786183">
    <property type="component" value="Unassembled WGS sequence"/>
</dbReference>
<dbReference type="Pfam" id="PF13247">
    <property type="entry name" value="Fer4_11"/>
    <property type="match status" value="1"/>
</dbReference>
<proteinExistence type="predicted"/>
<sequence>MKKYVMIHDENLCIGCAACSVACKNENNIPAGVFRVQVHAKMKGVFPNLKTDFERISCVMCEDSPCVSVCPTGASFKLANGITLIDEKLCVSCKYCILACPYNARFINPITKAVDKCTFCYPNRKGATPACVSVCPTDALIFADTSSKEIKQIFASKVVEFKKAHLNTKPQLGFIKNTKGGYYE</sequence>
<dbReference type="PROSITE" id="PS00198">
    <property type="entry name" value="4FE4S_FER_1"/>
    <property type="match status" value="1"/>
</dbReference>
<accession>A0ABS7WUR0</accession>
<comment type="caution">
    <text evidence="6">The sequence shown here is derived from an EMBL/GenBank/DDBJ whole genome shotgun (WGS) entry which is preliminary data.</text>
</comment>
<gene>
    <name evidence="6" type="ORF">AVCANL283_08200</name>
</gene>
<evidence type="ECO:0000313" key="6">
    <source>
        <dbReference type="EMBL" id="MBZ7988072.1"/>
    </source>
</evidence>
<dbReference type="PANTHER" id="PTHR43177:SF3">
    <property type="entry name" value="PROTEIN NRFC HOMOLOG"/>
    <property type="match status" value="1"/>
</dbReference>
<dbReference type="CDD" id="cd10551">
    <property type="entry name" value="PsrB"/>
    <property type="match status" value="1"/>
</dbReference>
<organism evidence="6 7">
    <name type="scientific">Campylobacter canadensis</name>
    <dbReference type="NCBI Taxonomy" id="449520"/>
    <lineage>
        <taxon>Bacteria</taxon>
        <taxon>Pseudomonadati</taxon>
        <taxon>Campylobacterota</taxon>
        <taxon>Epsilonproteobacteria</taxon>
        <taxon>Campylobacterales</taxon>
        <taxon>Campylobacteraceae</taxon>
        <taxon>Campylobacter</taxon>
    </lineage>
</organism>